<feature type="region of interest" description="Disordered" evidence="1">
    <location>
        <begin position="241"/>
        <end position="260"/>
    </location>
</feature>
<feature type="compositionally biased region" description="Polar residues" evidence="1">
    <location>
        <begin position="245"/>
        <end position="260"/>
    </location>
</feature>
<comment type="caution">
    <text evidence="2">The sequence shown here is derived from an EMBL/GenBank/DDBJ whole genome shotgun (WGS) entry which is preliminary data.</text>
</comment>
<feature type="compositionally biased region" description="Polar residues" evidence="1">
    <location>
        <begin position="287"/>
        <end position="297"/>
    </location>
</feature>
<feature type="region of interest" description="Disordered" evidence="1">
    <location>
        <begin position="1"/>
        <end position="87"/>
    </location>
</feature>
<protein>
    <recommendedName>
        <fullName evidence="4">BRI1 kinase inhibitor 1</fullName>
    </recommendedName>
</protein>
<feature type="compositionally biased region" description="Polar residues" evidence="1">
    <location>
        <begin position="7"/>
        <end position="17"/>
    </location>
</feature>
<accession>A0AAD8L995</accession>
<evidence type="ECO:0008006" key="4">
    <source>
        <dbReference type="Google" id="ProtNLM"/>
    </source>
</evidence>
<dbReference type="PANTHER" id="PTHR33312">
    <property type="entry name" value="MEMBRANE-ASSOCIATED KINASE REGULATOR 4-RELATED"/>
    <property type="match status" value="1"/>
</dbReference>
<evidence type="ECO:0000313" key="2">
    <source>
        <dbReference type="EMBL" id="KAK1433510.1"/>
    </source>
</evidence>
<feature type="region of interest" description="Disordered" evidence="1">
    <location>
        <begin position="273"/>
        <end position="297"/>
    </location>
</feature>
<sequence length="342" mass="38352">MEVVNMIQHQNYINKQETTTISPPQTTTSPPSASASPTHEFSFTISLNPNPPSKSTQQISYTNNPHIYDNNIINDNHHHNRSLTPPQEQQPLTAIDLSPADDIFFHGHLLPLHLLSHLPISPRSSTNSMDSFTLPMKDILKDQNNPIGNTSFHYHHRNTFSDFNLPNNHIVNQTRPKSKSFSIFGRPKWKKGSLDHEKELGEDHNKETIHNSKKKLKQEVAQLIKRYMKMVRPFMSFTKAKRPNNTRQQPHSFSGNLMSMRSSSQLPAVEMNRGGRKRGKFSAPASMRTSPTNSGILLASGTVSPAISTTSDSTMEELQAAIQAAIAHCKNSIAIEDHKVEA</sequence>
<dbReference type="AlphaFoldDB" id="A0AAD8L995"/>
<name>A0AAD8L995_TARER</name>
<dbReference type="InterPro" id="IPR039620">
    <property type="entry name" value="BKI1/MAKR1/3/4"/>
</dbReference>
<feature type="compositionally biased region" description="Polar residues" evidence="1">
    <location>
        <begin position="39"/>
        <end position="62"/>
    </location>
</feature>
<dbReference type="GO" id="GO:0019210">
    <property type="term" value="F:kinase inhibitor activity"/>
    <property type="evidence" value="ECO:0007669"/>
    <property type="project" value="InterPro"/>
</dbReference>
<feature type="compositionally biased region" description="Low complexity" evidence="1">
    <location>
        <begin position="18"/>
        <end position="38"/>
    </location>
</feature>
<dbReference type="GO" id="GO:0005886">
    <property type="term" value="C:plasma membrane"/>
    <property type="evidence" value="ECO:0007669"/>
    <property type="project" value="InterPro"/>
</dbReference>
<dbReference type="PANTHER" id="PTHR33312:SF38">
    <property type="entry name" value="MEMBRANE-ASSOCIATED KINASE REGULATOR 1_3_4-RELATED"/>
    <property type="match status" value="1"/>
</dbReference>
<evidence type="ECO:0000313" key="3">
    <source>
        <dbReference type="Proteomes" id="UP001229421"/>
    </source>
</evidence>
<dbReference type="Proteomes" id="UP001229421">
    <property type="component" value="Unassembled WGS sequence"/>
</dbReference>
<organism evidence="2 3">
    <name type="scientific">Tagetes erecta</name>
    <name type="common">African marigold</name>
    <dbReference type="NCBI Taxonomy" id="13708"/>
    <lineage>
        <taxon>Eukaryota</taxon>
        <taxon>Viridiplantae</taxon>
        <taxon>Streptophyta</taxon>
        <taxon>Embryophyta</taxon>
        <taxon>Tracheophyta</taxon>
        <taxon>Spermatophyta</taxon>
        <taxon>Magnoliopsida</taxon>
        <taxon>eudicotyledons</taxon>
        <taxon>Gunneridae</taxon>
        <taxon>Pentapetalae</taxon>
        <taxon>asterids</taxon>
        <taxon>campanulids</taxon>
        <taxon>Asterales</taxon>
        <taxon>Asteraceae</taxon>
        <taxon>Asteroideae</taxon>
        <taxon>Heliantheae alliance</taxon>
        <taxon>Tageteae</taxon>
        <taxon>Tagetes</taxon>
    </lineage>
</organism>
<gene>
    <name evidence="2" type="ORF">QVD17_10421</name>
</gene>
<evidence type="ECO:0000256" key="1">
    <source>
        <dbReference type="SAM" id="MobiDB-lite"/>
    </source>
</evidence>
<reference evidence="2" key="1">
    <citation type="journal article" date="2023" name="bioRxiv">
        <title>Improved chromosome-level genome assembly for marigold (Tagetes erecta).</title>
        <authorList>
            <person name="Jiang F."/>
            <person name="Yuan L."/>
            <person name="Wang S."/>
            <person name="Wang H."/>
            <person name="Xu D."/>
            <person name="Wang A."/>
            <person name="Fan W."/>
        </authorList>
    </citation>
    <scope>NUCLEOTIDE SEQUENCE</scope>
    <source>
        <strain evidence="2">WSJ</strain>
        <tissue evidence="2">Leaf</tissue>
    </source>
</reference>
<proteinExistence type="predicted"/>
<dbReference type="EMBL" id="JAUHHV010000002">
    <property type="protein sequence ID" value="KAK1433510.1"/>
    <property type="molecule type" value="Genomic_DNA"/>
</dbReference>
<feature type="compositionally biased region" description="Low complexity" evidence="1">
    <location>
        <begin position="63"/>
        <end position="74"/>
    </location>
</feature>
<keyword evidence="3" id="KW-1185">Reference proteome</keyword>